<evidence type="ECO:0000256" key="5">
    <source>
        <dbReference type="ARBA" id="ARBA00023306"/>
    </source>
</evidence>
<keyword evidence="4" id="KW-0498">Mitosis</keyword>
<dbReference type="GO" id="GO:0005680">
    <property type="term" value="C:anaphase-promoting complex"/>
    <property type="evidence" value="ECO:0007669"/>
    <property type="project" value="TreeGrafter"/>
</dbReference>
<dbReference type="EMBL" id="CAHIKZ030001591">
    <property type="protein sequence ID" value="CAE1269075.1"/>
    <property type="molecule type" value="Genomic_DNA"/>
</dbReference>
<keyword evidence="3" id="KW-0677">Repeat</keyword>
<dbReference type="InterPro" id="IPR001680">
    <property type="entry name" value="WD40_rpt"/>
</dbReference>
<evidence type="ECO:0000256" key="3">
    <source>
        <dbReference type="ARBA" id="ARBA00022737"/>
    </source>
</evidence>
<dbReference type="PROSITE" id="PS00678">
    <property type="entry name" value="WD_REPEATS_1"/>
    <property type="match status" value="1"/>
</dbReference>
<dbReference type="PROSITE" id="PS50294">
    <property type="entry name" value="WD_REPEATS_REGION"/>
    <property type="match status" value="1"/>
</dbReference>
<organism evidence="9 10">
    <name type="scientific">Acanthosepion pharaonis</name>
    <name type="common">Pharaoh cuttlefish</name>
    <name type="synonym">Sepia pharaonis</name>
    <dbReference type="NCBI Taxonomy" id="158019"/>
    <lineage>
        <taxon>Eukaryota</taxon>
        <taxon>Metazoa</taxon>
        <taxon>Spiralia</taxon>
        <taxon>Lophotrochozoa</taxon>
        <taxon>Mollusca</taxon>
        <taxon>Cephalopoda</taxon>
        <taxon>Coleoidea</taxon>
        <taxon>Decapodiformes</taxon>
        <taxon>Sepiida</taxon>
        <taxon>Sepiina</taxon>
        <taxon>Sepiidae</taxon>
        <taxon>Acanthosepion</taxon>
    </lineage>
</organism>
<proteinExistence type="predicted"/>
<dbReference type="GO" id="GO:0051301">
    <property type="term" value="P:cell division"/>
    <property type="evidence" value="ECO:0007669"/>
    <property type="project" value="UniProtKB-KW"/>
</dbReference>
<dbReference type="Gene3D" id="2.130.10.10">
    <property type="entry name" value="YVTN repeat-like/Quinoprotein amine dehydrogenase"/>
    <property type="match status" value="1"/>
</dbReference>
<dbReference type="InterPro" id="IPR019775">
    <property type="entry name" value="WD40_repeat_CS"/>
</dbReference>
<keyword evidence="8" id="KW-0472">Membrane</keyword>
<evidence type="ECO:0000256" key="6">
    <source>
        <dbReference type="PROSITE-ProRule" id="PRU00221"/>
    </source>
</evidence>
<evidence type="ECO:0000256" key="7">
    <source>
        <dbReference type="SAM" id="MobiDB-lite"/>
    </source>
</evidence>
<reference evidence="9" key="1">
    <citation type="submission" date="2021-01" db="EMBL/GenBank/DDBJ databases">
        <authorList>
            <person name="Li R."/>
            <person name="Bekaert M."/>
        </authorList>
    </citation>
    <scope>NUCLEOTIDE SEQUENCE</scope>
    <source>
        <strain evidence="9">Farmed</strain>
    </source>
</reference>
<dbReference type="InterPro" id="IPR033010">
    <property type="entry name" value="Cdc20/Fizzy"/>
</dbReference>
<evidence type="ECO:0000313" key="10">
    <source>
        <dbReference type="Proteomes" id="UP000597762"/>
    </source>
</evidence>
<keyword evidence="8" id="KW-1133">Transmembrane helix</keyword>
<evidence type="ECO:0000256" key="4">
    <source>
        <dbReference type="ARBA" id="ARBA00022776"/>
    </source>
</evidence>
<gene>
    <name evidence="9" type="ORF">SPHA_36377</name>
</gene>
<keyword evidence="8" id="KW-0812">Transmembrane</keyword>
<keyword evidence="10" id="KW-1185">Reference proteome</keyword>
<feature type="compositionally biased region" description="Low complexity" evidence="7">
    <location>
        <begin position="50"/>
        <end position="65"/>
    </location>
</feature>
<name>A0A812CLR0_ACAPH</name>
<evidence type="ECO:0000256" key="1">
    <source>
        <dbReference type="ARBA" id="ARBA00022574"/>
    </source>
</evidence>
<feature type="region of interest" description="Disordered" evidence="7">
    <location>
        <begin position="35"/>
        <end position="92"/>
    </location>
</feature>
<feature type="repeat" description="WD" evidence="6">
    <location>
        <begin position="469"/>
        <end position="510"/>
    </location>
</feature>
<evidence type="ECO:0000256" key="8">
    <source>
        <dbReference type="SAM" id="Phobius"/>
    </source>
</evidence>
<feature type="repeat" description="WD" evidence="6">
    <location>
        <begin position="386"/>
        <end position="427"/>
    </location>
</feature>
<dbReference type="SUPFAM" id="SSF50978">
    <property type="entry name" value="WD40 repeat-like"/>
    <property type="match status" value="1"/>
</dbReference>
<keyword evidence="1 6" id="KW-0853">WD repeat</keyword>
<keyword evidence="2" id="KW-0132">Cell division</keyword>
<dbReference type="GO" id="GO:1990757">
    <property type="term" value="F:ubiquitin ligase activator activity"/>
    <property type="evidence" value="ECO:0007669"/>
    <property type="project" value="TreeGrafter"/>
</dbReference>
<dbReference type="OrthoDB" id="10263272at2759"/>
<dbReference type="InterPro" id="IPR015943">
    <property type="entry name" value="WD40/YVTN_repeat-like_dom_sf"/>
</dbReference>
<accession>A0A812CLR0</accession>
<sequence>MANLHLTAILNTVKQDEKWKLPLQNNTLHLPKVLKSSHSVRHHSSSGRCSITTPKSKFKSPSSSTLYLGTPLRTAKSTPRKRSRDKTPKTPSESFDRLEFELLNSNFCTYIPSYTFPPIHSLLYIPSYTFPPIHSLLYIPSHSLLYIPSYTFPPIHSLLYIPSYTFPPIHSLLYIPSYTFPPIHSLLYIPSYKFPPPPIHSLLYIPSHTFPPIHSLLYIPSIPTFPPYIPSHTFPPIHSLLYIPSYTFPPISLLIPSHTFPPIHSLLYIPSYTFPPIHSLKPIGYHLCKFLFFFFFFFFFYLTSLQTCRKSLEELYISENKERQKSSFRHIYPHPDRILDAPDLIDNFYLNLLDWSSKNTMCVALCYSCHLLEMDRSSVHELINGENIQDDYISCLSFDDVGNYIGVGDNGGNLQLWDVQYRKMLRTMSGHYSSLHSLSWNANIITCGTYDGCIYHHDVRLPQHCVGTLYGHSSIVCGLTWSPDGLHLASGGNDNLVNVWDLRQGPSVQPLHSFASHTAAIKREEVTESSRHPLLSETIADCHGHKIPPLSC</sequence>
<dbReference type="GO" id="GO:1905786">
    <property type="term" value="P:positive regulation of anaphase-promoting complex-dependent catabolic process"/>
    <property type="evidence" value="ECO:0007669"/>
    <property type="project" value="TreeGrafter"/>
</dbReference>
<dbReference type="GO" id="GO:0010997">
    <property type="term" value="F:anaphase-promoting complex binding"/>
    <property type="evidence" value="ECO:0007669"/>
    <property type="project" value="InterPro"/>
</dbReference>
<dbReference type="InterPro" id="IPR036322">
    <property type="entry name" value="WD40_repeat_dom_sf"/>
</dbReference>
<dbReference type="AlphaFoldDB" id="A0A812CLR0"/>
<feature type="transmembrane region" description="Helical" evidence="8">
    <location>
        <begin position="283"/>
        <end position="302"/>
    </location>
</feature>
<dbReference type="Pfam" id="PF00400">
    <property type="entry name" value="WD40"/>
    <property type="match status" value="2"/>
</dbReference>
<dbReference type="Proteomes" id="UP000597762">
    <property type="component" value="Unassembled WGS sequence"/>
</dbReference>
<dbReference type="PANTHER" id="PTHR19918:SF8">
    <property type="entry name" value="FI02843P"/>
    <property type="match status" value="1"/>
</dbReference>
<evidence type="ECO:0000313" key="9">
    <source>
        <dbReference type="EMBL" id="CAE1269075.1"/>
    </source>
</evidence>
<dbReference type="PANTHER" id="PTHR19918">
    <property type="entry name" value="CELL DIVISION CYCLE 20 CDC20 FIZZY -RELATED"/>
    <property type="match status" value="1"/>
</dbReference>
<dbReference type="SMART" id="SM00320">
    <property type="entry name" value="WD40"/>
    <property type="match status" value="3"/>
</dbReference>
<dbReference type="GO" id="GO:0031145">
    <property type="term" value="P:anaphase-promoting complex-dependent catabolic process"/>
    <property type="evidence" value="ECO:0007669"/>
    <property type="project" value="TreeGrafter"/>
</dbReference>
<dbReference type="PROSITE" id="PS50082">
    <property type="entry name" value="WD_REPEATS_2"/>
    <property type="match status" value="2"/>
</dbReference>
<comment type="caution">
    <text evidence="9">The sequence shown here is derived from an EMBL/GenBank/DDBJ whole genome shotgun (WGS) entry which is preliminary data.</text>
</comment>
<protein>
    <submittedName>
        <fullName evidence="9">CDC20</fullName>
    </submittedName>
</protein>
<evidence type="ECO:0000256" key="2">
    <source>
        <dbReference type="ARBA" id="ARBA00022618"/>
    </source>
</evidence>
<keyword evidence="5" id="KW-0131">Cell cycle</keyword>